<accession>C8X9R8</accession>
<protein>
    <submittedName>
        <fullName evidence="1">Uncharacterized protein</fullName>
    </submittedName>
</protein>
<dbReference type="KEGG" id="nml:Namu_2886"/>
<proteinExistence type="predicted"/>
<reference evidence="2" key="1">
    <citation type="submission" date="2009-09" db="EMBL/GenBank/DDBJ databases">
        <title>The complete genome of Nakamurella multipartita DSM 44233.</title>
        <authorList>
            <consortium name="US DOE Joint Genome Institute (JGI-PGF)"/>
            <person name="Lucas S."/>
            <person name="Copeland A."/>
            <person name="Lapidus A."/>
            <person name="Glavina del Rio T."/>
            <person name="Dalin E."/>
            <person name="Tice H."/>
            <person name="Bruce D."/>
            <person name="Goodwin L."/>
            <person name="Pitluck S."/>
            <person name="Kyrpides N."/>
            <person name="Mavromatis K."/>
            <person name="Ivanova N."/>
            <person name="Ovchinnikova G."/>
            <person name="Sims D."/>
            <person name="Meincke L."/>
            <person name="Brettin T."/>
            <person name="Detter J.C."/>
            <person name="Han C."/>
            <person name="Larimer F."/>
            <person name="Land M."/>
            <person name="Hauser L."/>
            <person name="Markowitz V."/>
            <person name="Cheng J.-F."/>
            <person name="Hugenholtz P."/>
            <person name="Woyke T."/>
            <person name="Wu D."/>
            <person name="Klenk H.-P."/>
            <person name="Eisen J.A."/>
        </authorList>
    </citation>
    <scope>NUCLEOTIDE SEQUENCE [LARGE SCALE GENOMIC DNA]</scope>
    <source>
        <strain evidence="2">ATCC 700099 / DSM 44233 / CIP 104796 / JCM 9543 / NBRC 105858 / Y-104</strain>
    </source>
</reference>
<dbReference type="HOGENOM" id="CLU_2396598_0_0_11"/>
<keyword evidence="2" id="KW-1185">Reference proteome</keyword>
<gene>
    <name evidence="1" type="ordered locus">Namu_2886</name>
</gene>
<dbReference type="RefSeq" id="WP_015748102.1">
    <property type="nucleotide sequence ID" value="NC_013235.1"/>
</dbReference>
<dbReference type="Proteomes" id="UP000002218">
    <property type="component" value="Chromosome"/>
</dbReference>
<evidence type="ECO:0000313" key="1">
    <source>
        <dbReference type="EMBL" id="ACV79226.1"/>
    </source>
</evidence>
<reference evidence="1 2" key="2">
    <citation type="journal article" date="2010" name="Stand. Genomic Sci.">
        <title>Complete genome sequence of Nakamurella multipartita type strain (Y-104).</title>
        <authorList>
            <person name="Tice H."/>
            <person name="Mayilraj S."/>
            <person name="Sims D."/>
            <person name="Lapidus A."/>
            <person name="Nolan M."/>
            <person name="Lucas S."/>
            <person name="Glavina Del Rio T."/>
            <person name="Copeland A."/>
            <person name="Cheng J.F."/>
            <person name="Meincke L."/>
            <person name="Bruce D."/>
            <person name="Goodwin L."/>
            <person name="Pitluck S."/>
            <person name="Ivanova N."/>
            <person name="Mavromatis K."/>
            <person name="Ovchinnikova G."/>
            <person name="Pati A."/>
            <person name="Chen A."/>
            <person name="Palaniappan K."/>
            <person name="Land M."/>
            <person name="Hauser L."/>
            <person name="Chang Y.J."/>
            <person name="Jeffries C.D."/>
            <person name="Detter J.C."/>
            <person name="Brettin T."/>
            <person name="Rohde M."/>
            <person name="Goker M."/>
            <person name="Bristow J."/>
            <person name="Eisen J.A."/>
            <person name="Markowitz V."/>
            <person name="Hugenholtz P."/>
            <person name="Kyrpides N.C."/>
            <person name="Klenk H.P."/>
            <person name="Chen F."/>
        </authorList>
    </citation>
    <scope>NUCLEOTIDE SEQUENCE [LARGE SCALE GENOMIC DNA]</scope>
    <source>
        <strain evidence="2">ATCC 700099 / DSM 44233 / CIP 104796 / JCM 9543 / NBRC 105858 / Y-104</strain>
    </source>
</reference>
<dbReference type="InParanoid" id="C8X9R8"/>
<organism evidence="1 2">
    <name type="scientific">Nakamurella multipartita (strain ATCC 700099 / DSM 44233 / CIP 104796 / JCM 9543 / NBRC 105858 / Y-104)</name>
    <name type="common">Microsphaera multipartita</name>
    <dbReference type="NCBI Taxonomy" id="479431"/>
    <lineage>
        <taxon>Bacteria</taxon>
        <taxon>Bacillati</taxon>
        <taxon>Actinomycetota</taxon>
        <taxon>Actinomycetes</taxon>
        <taxon>Nakamurellales</taxon>
        <taxon>Nakamurellaceae</taxon>
        <taxon>Nakamurella</taxon>
    </lineage>
</organism>
<dbReference type="EMBL" id="CP001737">
    <property type="protein sequence ID" value="ACV79226.1"/>
    <property type="molecule type" value="Genomic_DNA"/>
</dbReference>
<sequence>MTAALGNFVTDDTAINDQLEVIKAGQFASNVNSVFGQFYRGRADFRIKRIAEVVRIDRQFDDELRRAIADTREWCDQIEAAIGAPYQGLRRIK</sequence>
<name>C8X9R8_NAKMY</name>
<dbReference type="AlphaFoldDB" id="C8X9R8"/>
<evidence type="ECO:0000313" key="2">
    <source>
        <dbReference type="Proteomes" id="UP000002218"/>
    </source>
</evidence>